<dbReference type="Proteomes" id="UP000198415">
    <property type="component" value="Unassembled WGS sequence"/>
</dbReference>
<dbReference type="AlphaFoldDB" id="A0A239F069"/>
<name>A0A239F069_9ACTN</name>
<dbReference type="RefSeq" id="WP_089297118.1">
    <property type="nucleotide sequence ID" value="NZ_BOMU01000082.1"/>
</dbReference>
<organism evidence="1 2">
    <name type="scientific">Actinoplanes regularis</name>
    <dbReference type="NCBI Taxonomy" id="52697"/>
    <lineage>
        <taxon>Bacteria</taxon>
        <taxon>Bacillati</taxon>
        <taxon>Actinomycetota</taxon>
        <taxon>Actinomycetes</taxon>
        <taxon>Micromonosporales</taxon>
        <taxon>Micromonosporaceae</taxon>
        <taxon>Actinoplanes</taxon>
    </lineage>
</organism>
<reference evidence="1 2" key="1">
    <citation type="submission" date="2017-06" db="EMBL/GenBank/DDBJ databases">
        <authorList>
            <person name="Kim H.J."/>
            <person name="Triplett B.A."/>
        </authorList>
    </citation>
    <scope>NUCLEOTIDE SEQUENCE [LARGE SCALE GENOMIC DNA]</scope>
    <source>
        <strain evidence="1 2">DSM 43151</strain>
    </source>
</reference>
<dbReference type="EMBL" id="FZNR01000017">
    <property type="protein sequence ID" value="SNS50237.1"/>
    <property type="molecule type" value="Genomic_DNA"/>
</dbReference>
<proteinExistence type="predicted"/>
<accession>A0A239F069</accession>
<evidence type="ECO:0000313" key="2">
    <source>
        <dbReference type="Proteomes" id="UP000198415"/>
    </source>
</evidence>
<keyword evidence="2" id="KW-1185">Reference proteome</keyword>
<protein>
    <submittedName>
        <fullName evidence="1">Uncharacterized protein</fullName>
    </submittedName>
</protein>
<gene>
    <name evidence="1" type="ORF">SAMN06264365_11711</name>
</gene>
<dbReference type="OrthoDB" id="5145750at2"/>
<evidence type="ECO:0000313" key="1">
    <source>
        <dbReference type="EMBL" id="SNS50237.1"/>
    </source>
</evidence>
<sequence>MVDAGLLRRDHRAMSIDGKWHIAINSPLGKQEATAHFESDGERLGGKVDAGNGRVNDILDGVVDGDHLTFKVPMSTMPITLAFDVTRDGDTLAGKAAAGAFGKVKVSGHRL</sequence>